<evidence type="ECO:0000256" key="1">
    <source>
        <dbReference type="SAM" id="MobiDB-lite"/>
    </source>
</evidence>
<organism evidence="3 4">
    <name type="scientific">Ralstonia pickettii</name>
    <name type="common">Burkholderia pickettii</name>
    <dbReference type="NCBI Taxonomy" id="329"/>
    <lineage>
        <taxon>Bacteria</taxon>
        <taxon>Pseudomonadati</taxon>
        <taxon>Pseudomonadota</taxon>
        <taxon>Betaproteobacteria</taxon>
        <taxon>Burkholderiales</taxon>
        <taxon>Burkholderiaceae</taxon>
        <taxon>Ralstonia</taxon>
    </lineage>
</organism>
<feature type="compositionally biased region" description="Basic and acidic residues" evidence="1">
    <location>
        <begin position="87"/>
        <end position="96"/>
    </location>
</feature>
<dbReference type="Proteomes" id="UP000234456">
    <property type="component" value="Unassembled WGS sequence"/>
</dbReference>
<feature type="chain" id="PRO_5014639356" evidence="2">
    <location>
        <begin position="29"/>
        <end position="149"/>
    </location>
</feature>
<evidence type="ECO:0000256" key="2">
    <source>
        <dbReference type="SAM" id="SignalP"/>
    </source>
</evidence>
<sequence>MQARKMSSLAAAIAVAACAWIGAAPAQAQQKDHSAVTGVDSQMEGPRTQVQRNADAAANPGYHNNATGAQPEATPGTLKQKVHRAHVKTDKWVDKHVTHRHGKGKGTATAESSSDRAFWSRRANQCDSLVGEAQRVCRERRSDAAGSGQ</sequence>
<evidence type="ECO:0000313" key="3">
    <source>
        <dbReference type="EMBL" id="PLC41442.1"/>
    </source>
</evidence>
<dbReference type="EMBL" id="PKQE01000004">
    <property type="protein sequence ID" value="PLC41442.1"/>
    <property type="molecule type" value="Genomic_DNA"/>
</dbReference>
<dbReference type="AlphaFoldDB" id="A0A2N4TP12"/>
<protein>
    <submittedName>
        <fullName evidence="3">Uncharacterized protein</fullName>
    </submittedName>
</protein>
<name>A0A2N4TP12_RALPI</name>
<dbReference type="RefSeq" id="WP_027680687.1">
    <property type="nucleotide sequence ID" value="NZ_PKQE01000004.1"/>
</dbReference>
<gene>
    <name evidence="3" type="ORF">C0Q88_17815</name>
</gene>
<dbReference type="OrthoDB" id="8926140at2"/>
<evidence type="ECO:0000313" key="4">
    <source>
        <dbReference type="Proteomes" id="UP000234456"/>
    </source>
</evidence>
<keyword evidence="2" id="KW-0732">Signal</keyword>
<accession>A0A2N4TP12</accession>
<proteinExistence type="predicted"/>
<dbReference type="PROSITE" id="PS51257">
    <property type="entry name" value="PROKAR_LIPOPROTEIN"/>
    <property type="match status" value="1"/>
</dbReference>
<reference evidence="3 4" key="1">
    <citation type="submission" date="2017-12" db="EMBL/GenBank/DDBJ databases">
        <title>Draft genome sequence of Ralstonia pickettii 52.</title>
        <authorList>
            <person name="Zheng B."/>
        </authorList>
    </citation>
    <scope>NUCLEOTIDE SEQUENCE [LARGE SCALE GENOMIC DNA]</scope>
    <source>
        <strain evidence="3 4">52</strain>
    </source>
</reference>
<feature type="region of interest" description="Disordered" evidence="1">
    <location>
        <begin position="30"/>
        <end position="117"/>
    </location>
</feature>
<feature type="signal peptide" evidence="2">
    <location>
        <begin position="1"/>
        <end position="28"/>
    </location>
</feature>
<comment type="caution">
    <text evidence="3">The sequence shown here is derived from an EMBL/GenBank/DDBJ whole genome shotgun (WGS) entry which is preliminary data.</text>
</comment>